<name>A0ABD1V5T9_9LAMI</name>
<evidence type="ECO:0000313" key="2">
    <source>
        <dbReference type="EMBL" id="KAL2532253.1"/>
    </source>
</evidence>
<organism evidence="2 3">
    <name type="scientific">Abeliophyllum distichum</name>
    <dbReference type="NCBI Taxonomy" id="126358"/>
    <lineage>
        <taxon>Eukaryota</taxon>
        <taxon>Viridiplantae</taxon>
        <taxon>Streptophyta</taxon>
        <taxon>Embryophyta</taxon>
        <taxon>Tracheophyta</taxon>
        <taxon>Spermatophyta</taxon>
        <taxon>Magnoliopsida</taxon>
        <taxon>eudicotyledons</taxon>
        <taxon>Gunneridae</taxon>
        <taxon>Pentapetalae</taxon>
        <taxon>asterids</taxon>
        <taxon>lamiids</taxon>
        <taxon>Lamiales</taxon>
        <taxon>Oleaceae</taxon>
        <taxon>Forsythieae</taxon>
        <taxon>Abeliophyllum</taxon>
    </lineage>
</organism>
<sequence length="111" mass="13164">MDFQHGFKGHRGQRYERLRSDDDKVGKPKWCWMKKMNGKFKGPRLLQSRKLIWKPFSINLILSRRIARIYADIVEGMKMDEICPAIVFSCQWGLPILSHSSVRSRKMFVSY</sequence>
<dbReference type="PANTHER" id="PTHR35123:SF3">
    <property type="entry name" value="TRANSMEMBRANE PROTEIN"/>
    <property type="match status" value="1"/>
</dbReference>
<proteinExistence type="predicted"/>
<gene>
    <name evidence="2" type="ORF">Adt_05604</name>
</gene>
<feature type="region of interest" description="Disordered" evidence="1">
    <location>
        <begin position="1"/>
        <end position="22"/>
    </location>
</feature>
<evidence type="ECO:0000313" key="3">
    <source>
        <dbReference type="Proteomes" id="UP001604336"/>
    </source>
</evidence>
<dbReference type="Proteomes" id="UP001604336">
    <property type="component" value="Unassembled WGS sequence"/>
</dbReference>
<accession>A0ABD1V5T9</accession>
<comment type="caution">
    <text evidence="2">The sequence shown here is derived from an EMBL/GenBank/DDBJ whole genome shotgun (WGS) entry which is preliminary data.</text>
</comment>
<evidence type="ECO:0000256" key="1">
    <source>
        <dbReference type="SAM" id="MobiDB-lite"/>
    </source>
</evidence>
<dbReference type="PANTHER" id="PTHR35123">
    <property type="entry name" value="OS07G0633900 PROTEIN-RELATED"/>
    <property type="match status" value="1"/>
</dbReference>
<dbReference type="AlphaFoldDB" id="A0ABD1V5T9"/>
<keyword evidence="3" id="KW-1185">Reference proteome</keyword>
<protein>
    <submittedName>
        <fullName evidence="2">Uncharacterized protein</fullName>
    </submittedName>
</protein>
<feature type="compositionally biased region" description="Basic and acidic residues" evidence="1">
    <location>
        <begin position="13"/>
        <end position="22"/>
    </location>
</feature>
<dbReference type="EMBL" id="JBFOLK010000002">
    <property type="protein sequence ID" value="KAL2532253.1"/>
    <property type="molecule type" value="Genomic_DNA"/>
</dbReference>
<reference evidence="3" key="1">
    <citation type="submission" date="2024-07" db="EMBL/GenBank/DDBJ databases">
        <title>Two chromosome-level genome assemblies of Korean endemic species Abeliophyllum distichum and Forsythia ovata (Oleaceae).</title>
        <authorList>
            <person name="Jang H."/>
        </authorList>
    </citation>
    <scope>NUCLEOTIDE SEQUENCE [LARGE SCALE GENOMIC DNA]</scope>
</reference>